<dbReference type="InterPro" id="IPR029058">
    <property type="entry name" value="AB_hydrolase_fold"/>
</dbReference>
<dbReference type="InterPro" id="IPR050300">
    <property type="entry name" value="GDXG_lipolytic_enzyme"/>
</dbReference>
<name>A0A9P6JUV3_9AGAR</name>
<dbReference type="PANTHER" id="PTHR48081:SF5">
    <property type="entry name" value="ALPHA_BETA HYDROLASE FOLD-3 DOMAIN-CONTAINING PROTEIN"/>
    <property type="match status" value="1"/>
</dbReference>
<dbReference type="PROSITE" id="PS01173">
    <property type="entry name" value="LIPASE_GDXG_HIS"/>
    <property type="match status" value="1"/>
</dbReference>
<dbReference type="Gene3D" id="3.40.50.1820">
    <property type="entry name" value="alpha/beta hydrolase"/>
    <property type="match status" value="2"/>
</dbReference>
<evidence type="ECO:0000259" key="5">
    <source>
        <dbReference type="Pfam" id="PF07859"/>
    </source>
</evidence>
<dbReference type="InterPro" id="IPR013094">
    <property type="entry name" value="AB_hydrolase_3"/>
</dbReference>
<feature type="compositionally biased region" description="Basic and acidic residues" evidence="4">
    <location>
        <begin position="336"/>
        <end position="354"/>
    </location>
</feature>
<evidence type="ECO:0000256" key="1">
    <source>
        <dbReference type="ARBA" id="ARBA00010515"/>
    </source>
</evidence>
<evidence type="ECO:0000313" key="7">
    <source>
        <dbReference type="Proteomes" id="UP000807306"/>
    </source>
</evidence>
<feature type="compositionally biased region" description="Polar residues" evidence="4">
    <location>
        <begin position="963"/>
        <end position="975"/>
    </location>
</feature>
<protein>
    <recommendedName>
        <fullName evidence="5">Alpha/beta hydrolase fold-3 domain-containing protein</fullName>
    </recommendedName>
</protein>
<evidence type="ECO:0000256" key="4">
    <source>
        <dbReference type="SAM" id="MobiDB-lite"/>
    </source>
</evidence>
<dbReference type="SUPFAM" id="SSF53474">
    <property type="entry name" value="alpha/beta-Hydrolases"/>
    <property type="match status" value="1"/>
</dbReference>
<feature type="compositionally biased region" description="Basic and acidic residues" evidence="4">
    <location>
        <begin position="910"/>
        <end position="932"/>
    </location>
</feature>
<feature type="region of interest" description="Disordered" evidence="4">
    <location>
        <begin position="641"/>
        <end position="667"/>
    </location>
</feature>
<feature type="compositionally biased region" description="Polar residues" evidence="4">
    <location>
        <begin position="392"/>
        <end position="407"/>
    </location>
</feature>
<dbReference type="EMBL" id="MU157825">
    <property type="protein sequence ID" value="KAF9534722.1"/>
    <property type="molecule type" value="Genomic_DNA"/>
</dbReference>
<proteinExistence type="inferred from homology"/>
<dbReference type="GO" id="GO:0016787">
    <property type="term" value="F:hydrolase activity"/>
    <property type="evidence" value="ECO:0007669"/>
    <property type="project" value="UniProtKB-KW"/>
</dbReference>
<dbReference type="InterPro" id="IPR033140">
    <property type="entry name" value="Lipase_GDXG_put_SER_AS"/>
</dbReference>
<feature type="compositionally biased region" description="Acidic residues" evidence="4">
    <location>
        <begin position="373"/>
        <end position="383"/>
    </location>
</feature>
<dbReference type="OrthoDB" id="1662883at2759"/>
<feature type="region of interest" description="Disordered" evidence="4">
    <location>
        <begin position="324"/>
        <end position="423"/>
    </location>
</feature>
<evidence type="ECO:0000313" key="6">
    <source>
        <dbReference type="EMBL" id="KAF9534722.1"/>
    </source>
</evidence>
<dbReference type="InterPro" id="IPR002168">
    <property type="entry name" value="Lipase_GDXG_HIS_AS"/>
</dbReference>
<feature type="active site" evidence="3">
    <location>
        <position position="252"/>
    </location>
</feature>
<dbReference type="PANTHER" id="PTHR48081">
    <property type="entry name" value="AB HYDROLASE SUPERFAMILY PROTEIN C4A8.06C"/>
    <property type="match status" value="1"/>
</dbReference>
<feature type="domain" description="Alpha/beta hydrolase fold-3" evidence="5">
    <location>
        <begin position="171"/>
        <end position="293"/>
    </location>
</feature>
<organism evidence="6 7">
    <name type="scientific">Crepidotus variabilis</name>
    <dbReference type="NCBI Taxonomy" id="179855"/>
    <lineage>
        <taxon>Eukaryota</taxon>
        <taxon>Fungi</taxon>
        <taxon>Dikarya</taxon>
        <taxon>Basidiomycota</taxon>
        <taxon>Agaricomycotina</taxon>
        <taxon>Agaricomycetes</taxon>
        <taxon>Agaricomycetidae</taxon>
        <taxon>Agaricales</taxon>
        <taxon>Agaricineae</taxon>
        <taxon>Crepidotaceae</taxon>
        <taxon>Crepidotus</taxon>
    </lineage>
</organism>
<feature type="region of interest" description="Disordered" evidence="4">
    <location>
        <begin position="850"/>
        <end position="872"/>
    </location>
</feature>
<dbReference type="Proteomes" id="UP000807306">
    <property type="component" value="Unassembled WGS sequence"/>
</dbReference>
<dbReference type="Pfam" id="PF07859">
    <property type="entry name" value="Abhydrolase_3"/>
    <property type="match status" value="1"/>
</dbReference>
<keyword evidence="7" id="KW-1185">Reference proteome</keyword>
<accession>A0A9P6JUV3</accession>
<feature type="compositionally biased region" description="Basic and acidic residues" evidence="4">
    <location>
        <begin position="576"/>
        <end position="589"/>
    </location>
</feature>
<feature type="compositionally biased region" description="Polar residues" evidence="4">
    <location>
        <begin position="861"/>
        <end position="871"/>
    </location>
</feature>
<evidence type="ECO:0000256" key="2">
    <source>
        <dbReference type="ARBA" id="ARBA00022801"/>
    </source>
</evidence>
<keyword evidence="2" id="KW-0378">Hydrolase</keyword>
<comment type="similarity">
    <text evidence="1">Belongs to the 'GDXG' lipolytic enzyme family.</text>
</comment>
<comment type="caution">
    <text evidence="6">The sequence shown here is derived from an EMBL/GenBank/DDBJ whole genome shotgun (WGS) entry which is preliminary data.</text>
</comment>
<feature type="region of interest" description="Disordered" evidence="4">
    <location>
        <begin position="576"/>
        <end position="625"/>
    </location>
</feature>
<feature type="compositionally biased region" description="Basic and acidic residues" evidence="4">
    <location>
        <begin position="655"/>
        <end position="667"/>
    </location>
</feature>
<dbReference type="PROSITE" id="PS01174">
    <property type="entry name" value="LIPASE_GDXG_SER"/>
    <property type="match status" value="1"/>
</dbReference>
<reference evidence="6" key="1">
    <citation type="submission" date="2020-11" db="EMBL/GenBank/DDBJ databases">
        <authorList>
            <consortium name="DOE Joint Genome Institute"/>
            <person name="Ahrendt S."/>
            <person name="Riley R."/>
            <person name="Andreopoulos W."/>
            <person name="Labutti K."/>
            <person name="Pangilinan J."/>
            <person name="Ruiz-Duenas F.J."/>
            <person name="Barrasa J.M."/>
            <person name="Sanchez-Garcia M."/>
            <person name="Camarero S."/>
            <person name="Miyauchi S."/>
            <person name="Serrano A."/>
            <person name="Linde D."/>
            <person name="Babiker R."/>
            <person name="Drula E."/>
            <person name="Ayuso-Fernandez I."/>
            <person name="Pacheco R."/>
            <person name="Padilla G."/>
            <person name="Ferreira P."/>
            <person name="Barriuso J."/>
            <person name="Kellner H."/>
            <person name="Castanera R."/>
            <person name="Alfaro M."/>
            <person name="Ramirez L."/>
            <person name="Pisabarro A.G."/>
            <person name="Kuo A."/>
            <person name="Tritt A."/>
            <person name="Lipzen A."/>
            <person name="He G."/>
            <person name="Yan M."/>
            <person name="Ng V."/>
            <person name="Cullen D."/>
            <person name="Martin F."/>
            <person name="Rosso M.-N."/>
            <person name="Henrissat B."/>
            <person name="Hibbett D."/>
            <person name="Martinez A.T."/>
            <person name="Grigoriev I.V."/>
        </authorList>
    </citation>
    <scope>NUCLEOTIDE SEQUENCE</scope>
    <source>
        <strain evidence="6">CBS 506.95</strain>
    </source>
</reference>
<sequence>MTVSTFSAAVHITPVVIQTFFKHWKRKVKRLNDEEPQKEIPQDDLIFDQAFHIVKSFITLGTKNTIESLQAFTNTHVPAPPWAAVSPVLIPLRSCNEAADHLIEWFGPEELRKVVGGERWWQIRGLDGVDGEWIAEDEDLIPANEFKAPEGKKLSVAEANILRMETLESVMLYVHGGGYFWGSINTHRYQILHFAHKYRGRAFAVNYRKAPQYPWPCPIQDVLAAYLYLIRPPPEALHKAVDPSKIVFAGDSAGGGLCITTLTVLRDLGLPMPAGAVLISPWVDLTHSFPSVMANTATDIIPQHGFMARPSTLWPIPTVAEGGERVTQTVTNEPPKPGRPDTLKPSKSRVKNEVAGDVYGSGGRVKSQGAMLDSEDMVNSDEEIPNKEAKASSVSTPQASNSTLQRSKQLETPDDYDQWEPKPPKVLMQNENAVPLELRSQIQMYAPTEVLTHPLVSPVLQGSLGNLPPLYIIAGDSEVLRDEIVYLAHKAAHPEDFPTRPGVLRDCTRQKENAEKFTTPTKVHLQVFDGMCHVLTVFMFTKSAKYAYRSIGQFVKHITHYGQDHLARNPFPELHRPPDEVFNDDDHLTKGSKAGENGKKQKSRVDVWANRAHNKDDAREVSTPASDAEMYIKNEEIALQEVKSGTAESTSKAPSDTDKESKERDFSGTSFIRERVDIYGKVRPMEPQEEIPALHLQTSQIGIIKEAPTMRWLDGQKVWDKKYKSDTKKVLKQKSKNEAKVEKMMKNALDQGLIHDQTAVGTPIDEAQREMREETSSNHLKRSSSVGEIQVERRWGPLDLYDERPPATAIAGRRDTPDAVALWKKSIYHTAPVTHKTVPKLKAMEAVTAALDPKDDPNKAPRQSVSEQQVRGINPLHGLSMWDGLLRYFGRKTSKKAADGLNCAAEKVGLKDREDSSSDSQKIGEKARDAIRDAQQSSKGSLANGDLENHQVTTTKIEIDSAETPNGHTGEQVAS</sequence>
<gene>
    <name evidence="6" type="ORF">CPB83DRAFT_211167</name>
</gene>
<dbReference type="AlphaFoldDB" id="A0A9P6JUV3"/>
<feature type="compositionally biased region" description="Basic and acidic residues" evidence="4">
    <location>
        <begin position="596"/>
        <end position="605"/>
    </location>
</feature>
<evidence type="ECO:0000256" key="3">
    <source>
        <dbReference type="PROSITE-ProRule" id="PRU10038"/>
    </source>
</evidence>
<feature type="region of interest" description="Disordered" evidence="4">
    <location>
        <begin position="910"/>
        <end position="975"/>
    </location>
</feature>